<keyword evidence="3" id="KW-0133">Cell shape</keyword>
<dbReference type="EMBL" id="BMHA01000001">
    <property type="protein sequence ID" value="GGI02918.1"/>
    <property type="molecule type" value="Genomic_DNA"/>
</dbReference>
<keyword evidence="9" id="KW-1185">Reference proteome</keyword>
<gene>
    <name evidence="8" type="primary">ftsW</name>
    <name evidence="8" type="ORF">GCM10011354_01990</name>
</gene>
<feature type="transmembrane region" description="Helical" evidence="7">
    <location>
        <begin position="349"/>
        <end position="369"/>
    </location>
</feature>
<evidence type="ECO:0000256" key="6">
    <source>
        <dbReference type="SAM" id="MobiDB-lite"/>
    </source>
</evidence>
<dbReference type="Pfam" id="PF01098">
    <property type="entry name" value="FTSW_RODA_SPOVE"/>
    <property type="match status" value="1"/>
</dbReference>
<feature type="region of interest" description="Disordered" evidence="6">
    <location>
        <begin position="1"/>
        <end position="20"/>
    </location>
</feature>
<feature type="transmembrane region" description="Helical" evidence="7">
    <location>
        <begin position="415"/>
        <end position="434"/>
    </location>
</feature>
<keyword evidence="8" id="KW-0132">Cell division</keyword>
<dbReference type="GO" id="GO:0032153">
    <property type="term" value="C:cell division site"/>
    <property type="evidence" value="ECO:0007669"/>
    <property type="project" value="TreeGrafter"/>
</dbReference>
<proteinExistence type="predicted"/>
<dbReference type="PANTHER" id="PTHR30474:SF3">
    <property type="entry name" value="PEPTIDOGLYCAN GLYCOSYLTRANSFERASE RODA"/>
    <property type="match status" value="1"/>
</dbReference>
<dbReference type="Proteomes" id="UP000650511">
    <property type="component" value="Unassembled WGS sequence"/>
</dbReference>
<feature type="transmembrane region" description="Helical" evidence="7">
    <location>
        <begin position="50"/>
        <end position="71"/>
    </location>
</feature>
<dbReference type="OrthoDB" id="9812661at2"/>
<evidence type="ECO:0000313" key="9">
    <source>
        <dbReference type="Proteomes" id="UP000650511"/>
    </source>
</evidence>
<dbReference type="PANTHER" id="PTHR30474">
    <property type="entry name" value="CELL CYCLE PROTEIN"/>
    <property type="match status" value="1"/>
</dbReference>
<name>A0A8J3A7L5_9ACTN</name>
<evidence type="ECO:0000256" key="7">
    <source>
        <dbReference type="SAM" id="Phobius"/>
    </source>
</evidence>
<feature type="transmembrane region" description="Helical" evidence="7">
    <location>
        <begin position="381"/>
        <end position="403"/>
    </location>
</feature>
<dbReference type="GO" id="GO:0015648">
    <property type="term" value="F:lipid-linked peptidoglycan transporter activity"/>
    <property type="evidence" value="ECO:0007669"/>
    <property type="project" value="TreeGrafter"/>
</dbReference>
<organism evidence="8 9">
    <name type="scientific">Egicoccus halophilus</name>
    <dbReference type="NCBI Taxonomy" id="1670830"/>
    <lineage>
        <taxon>Bacteria</taxon>
        <taxon>Bacillati</taxon>
        <taxon>Actinomycetota</taxon>
        <taxon>Nitriliruptoria</taxon>
        <taxon>Egicoccales</taxon>
        <taxon>Egicoccaceae</taxon>
        <taxon>Egicoccus</taxon>
    </lineage>
</organism>
<feature type="transmembrane region" description="Helical" evidence="7">
    <location>
        <begin position="242"/>
        <end position="260"/>
    </location>
</feature>
<dbReference type="GO" id="GO:0051301">
    <property type="term" value="P:cell division"/>
    <property type="evidence" value="ECO:0007669"/>
    <property type="project" value="UniProtKB-KW"/>
</dbReference>
<dbReference type="RefSeq" id="WP_130648244.1">
    <property type="nucleotide sequence ID" value="NZ_BMHA01000001.1"/>
</dbReference>
<feature type="transmembrane region" description="Helical" evidence="7">
    <location>
        <begin position="267"/>
        <end position="284"/>
    </location>
</feature>
<evidence type="ECO:0000313" key="8">
    <source>
        <dbReference type="EMBL" id="GGI02918.1"/>
    </source>
</evidence>
<feature type="transmembrane region" description="Helical" evidence="7">
    <location>
        <begin position="113"/>
        <end position="131"/>
    </location>
</feature>
<dbReference type="GO" id="GO:0005886">
    <property type="term" value="C:plasma membrane"/>
    <property type="evidence" value="ECO:0007669"/>
    <property type="project" value="TreeGrafter"/>
</dbReference>
<reference evidence="8" key="2">
    <citation type="submission" date="2020-09" db="EMBL/GenBank/DDBJ databases">
        <authorList>
            <person name="Sun Q."/>
            <person name="Zhou Y."/>
        </authorList>
    </citation>
    <scope>NUCLEOTIDE SEQUENCE</scope>
    <source>
        <strain evidence="8">CGMCC 1.14988</strain>
    </source>
</reference>
<evidence type="ECO:0000256" key="5">
    <source>
        <dbReference type="ARBA" id="ARBA00023136"/>
    </source>
</evidence>
<feature type="transmembrane region" description="Helical" evidence="7">
    <location>
        <begin position="83"/>
        <end position="101"/>
    </location>
</feature>
<protein>
    <submittedName>
        <fullName evidence="8">Cell division protein FtsW</fullName>
    </submittedName>
</protein>
<keyword evidence="4 7" id="KW-1133">Transmembrane helix</keyword>
<dbReference type="GO" id="GO:0008360">
    <property type="term" value="P:regulation of cell shape"/>
    <property type="evidence" value="ECO:0007669"/>
    <property type="project" value="UniProtKB-KW"/>
</dbReference>
<reference evidence="8" key="1">
    <citation type="journal article" date="2014" name="Int. J. Syst. Evol. Microbiol.">
        <title>Complete genome sequence of Corynebacterium casei LMG S-19264T (=DSM 44701T), isolated from a smear-ripened cheese.</title>
        <authorList>
            <consortium name="US DOE Joint Genome Institute (JGI-PGF)"/>
            <person name="Walter F."/>
            <person name="Albersmeier A."/>
            <person name="Kalinowski J."/>
            <person name="Ruckert C."/>
        </authorList>
    </citation>
    <scope>NUCLEOTIDE SEQUENCE</scope>
    <source>
        <strain evidence="8">CGMCC 1.14988</strain>
    </source>
</reference>
<evidence type="ECO:0000256" key="2">
    <source>
        <dbReference type="ARBA" id="ARBA00022692"/>
    </source>
</evidence>
<dbReference type="AlphaFoldDB" id="A0A8J3A7L5"/>
<evidence type="ECO:0000256" key="3">
    <source>
        <dbReference type="ARBA" id="ARBA00022960"/>
    </source>
</evidence>
<feature type="transmembrane region" description="Helical" evidence="7">
    <location>
        <begin position="25"/>
        <end position="44"/>
    </location>
</feature>
<evidence type="ECO:0000256" key="1">
    <source>
        <dbReference type="ARBA" id="ARBA00004141"/>
    </source>
</evidence>
<dbReference type="InterPro" id="IPR001182">
    <property type="entry name" value="FtsW/RodA"/>
</dbReference>
<keyword evidence="2 7" id="KW-0812">Transmembrane</keyword>
<feature type="region of interest" description="Disordered" evidence="6">
    <location>
        <begin position="440"/>
        <end position="466"/>
    </location>
</feature>
<comment type="caution">
    <text evidence="8">The sequence shown here is derived from an EMBL/GenBank/DDBJ whole genome shotgun (WGS) entry which is preliminary data.</text>
</comment>
<accession>A0A8J3A7L5</accession>
<keyword evidence="8" id="KW-0131">Cell cycle</keyword>
<comment type="subcellular location">
    <subcellularLocation>
        <location evidence="1">Membrane</location>
        <topology evidence="1">Multi-pass membrane protein</topology>
    </subcellularLocation>
</comment>
<keyword evidence="5 7" id="KW-0472">Membrane</keyword>
<sequence length="466" mass="48668">MSAATGTSRRTGEPRTGSSPRATEARLLAFAVVVTVFASMLLGWSQSPELPPSAVLTGVALTVVAIVAHLVVRATAPGADPTLLPLAFLLNGLGLVFVRRVDLAAGSDLATTQTVWTAVSVAAMCVVLVVVRNVRLLSRYQYTFGLLTLVLLVLPLVPGLSAGVINGAQLWIDVAGMRFQPGELAKLTMVVFLAGYLERKRALLSVSSQRIGPLLVPPPRHLAPVLVATFAALVVMAGLRDLGSALLLFGAFLAVLYVATGRAAYPALGLVAFAIGASIAYQLFAHVRVRVSIWLDPWSQVTDAGYQLAQSLFAIGTGGLTGAGLGGGRPQDVPFSATDAIFVVVGEELGLLGATALLVAFLLLVVRGYKISLTARDEFGTLLALGLTVTIALQTFVIVGGLTRVVPLTGITLPFVSYGGSSLLGNYVLIALLLRISDESRGRPGGRSSGRRRTIGRRRTDAAGAR</sequence>
<evidence type="ECO:0000256" key="4">
    <source>
        <dbReference type="ARBA" id="ARBA00022989"/>
    </source>
</evidence>
<feature type="transmembrane region" description="Helical" evidence="7">
    <location>
        <begin position="143"/>
        <end position="165"/>
    </location>
</feature>